<comment type="caution">
    <text evidence="3">The sequence shown here is derived from an EMBL/GenBank/DDBJ whole genome shotgun (WGS) entry which is preliminary data.</text>
</comment>
<evidence type="ECO:0000256" key="1">
    <source>
        <dbReference type="SAM" id="MobiDB-lite"/>
    </source>
</evidence>
<proteinExistence type="predicted"/>
<feature type="region of interest" description="Disordered" evidence="1">
    <location>
        <begin position="50"/>
        <end position="73"/>
    </location>
</feature>
<evidence type="ECO:0000313" key="3">
    <source>
        <dbReference type="EMBL" id="GJN88409.1"/>
    </source>
</evidence>
<sequence length="310" mass="33672">MDLAHKGLTGAPPALNVQLDADKWQELISAQDEFVADLLAKKLRLHQQMAARDARNASSGKNAPQSKEDERAERIEAAEARLQALRTEYQNMSAERDLSDKTLEELEARLIALQREAGDKPAAQVPASSSAGPPITLVLIDGNVAPFADHLIEKGQPGGKETADMLEEQVQLNPASSETTILVFFLAPSTWKSFIDEFSRRRNSFVIEVNDSSPAEVHMTAILLKFGYMSNVERIYIAGTHPGTAFRASVPKVSGQTEHSADAFVQAVLPKVVLIKHAEDAYLGNLKGPTVSFAGLFASSAARAAQDWQV</sequence>
<dbReference type="InterPro" id="IPR057683">
    <property type="entry name" value="DUF7923"/>
</dbReference>
<dbReference type="Pfam" id="PF25540">
    <property type="entry name" value="DUF7923"/>
    <property type="match status" value="1"/>
</dbReference>
<dbReference type="Proteomes" id="UP001342314">
    <property type="component" value="Unassembled WGS sequence"/>
</dbReference>
<keyword evidence="4" id="KW-1185">Reference proteome</keyword>
<feature type="compositionally biased region" description="Polar residues" evidence="1">
    <location>
        <begin position="56"/>
        <end position="65"/>
    </location>
</feature>
<dbReference type="EMBL" id="BQKY01000003">
    <property type="protein sequence ID" value="GJN88409.1"/>
    <property type="molecule type" value="Genomic_DNA"/>
</dbReference>
<accession>A0AAV5GET7</accession>
<feature type="domain" description="DUF7923" evidence="2">
    <location>
        <begin position="134"/>
        <end position="173"/>
    </location>
</feature>
<dbReference type="AlphaFoldDB" id="A0AAV5GET7"/>
<name>A0AAV5GET7_9BASI</name>
<gene>
    <name evidence="3" type="ORF">Rhopal_001375-T1</name>
</gene>
<protein>
    <recommendedName>
        <fullName evidence="2">DUF7923 domain-containing protein</fullName>
    </recommendedName>
</protein>
<reference evidence="3 4" key="1">
    <citation type="submission" date="2021-12" db="EMBL/GenBank/DDBJ databases">
        <title>High titer production of polyol ester of fatty acids by Rhodotorula paludigena BS15 towards product separation-free biomass refinery.</title>
        <authorList>
            <person name="Mano J."/>
            <person name="Ono H."/>
            <person name="Tanaka T."/>
            <person name="Naito K."/>
            <person name="Sushida H."/>
            <person name="Ike M."/>
            <person name="Tokuyasu K."/>
            <person name="Kitaoka M."/>
        </authorList>
    </citation>
    <scope>NUCLEOTIDE SEQUENCE [LARGE SCALE GENOMIC DNA]</scope>
    <source>
        <strain evidence="3 4">BS15</strain>
    </source>
</reference>
<organism evidence="3 4">
    <name type="scientific">Rhodotorula paludigena</name>
    <dbReference type="NCBI Taxonomy" id="86838"/>
    <lineage>
        <taxon>Eukaryota</taxon>
        <taxon>Fungi</taxon>
        <taxon>Dikarya</taxon>
        <taxon>Basidiomycota</taxon>
        <taxon>Pucciniomycotina</taxon>
        <taxon>Microbotryomycetes</taxon>
        <taxon>Sporidiobolales</taxon>
        <taxon>Sporidiobolaceae</taxon>
        <taxon>Rhodotorula</taxon>
    </lineage>
</organism>
<evidence type="ECO:0000259" key="2">
    <source>
        <dbReference type="Pfam" id="PF25540"/>
    </source>
</evidence>
<evidence type="ECO:0000313" key="4">
    <source>
        <dbReference type="Proteomes" id="UP001342314"/>
    </source>
</evidence>